<accession>A0A6A5BR30</accession>
<evidence type="ECO:0000313" key="4">
    <source>
        <dbReference type="Proteomes" id="UP000444721"/>
    </source>
</evidence>
<protein>
    <submittedName>
        <fullName evidence="3">Uncharacterized protein</fullName>
    </submittedName>
</protein>
<evidence type="ECO:0000313" key="3">
    <source>
        <dbReference type="EMBL" id="KAF0975875.1"/>
    </source>
</evidence>
<reference evidence="3 4" key="1">
    <citation type="journal article" date="2019" name="Sci. Rep.">
        <title>Nanopore sequencing improves the draft genome of the human pathogenic amoeba Naegleria fowleri.</title>
        <authorList>
            <person name="Liechti N."/>
            <person name="Schurch N."/>
            <person name="Bruggmann R."/>
            <person name="Wittwer M."/>
        </authorList>
    </citation>
    <scope>NUCLEOTIDE SEQUENCE [LARGE SCALE GENOMIC DNA]</scope>
    <source>
        <strain evidence="3 4">ATCC 30894</strain>
    </source>
</reference>
<feature type="region of interest" description="Disordered" evidence="2">
    <location>
        <begin position="459"/>
        <end position="479"/>
    </location>
</feature>
<dbReference type="AlphaFoldDB" id="A0A6A5BR30"/>
<dbReference type="EMBL" id="VFQX01000043">
    <property type="protein sequence ID" value="KAF0975875.1"/>
    <property type="molecule type" value="Genomic_DNA"/>
</dbReference>
<dbReference type="VEuPathDB" id="AmoebaDB:FDP41_005202"/>
<evidence type="ECO:0000256" key="2">
    <source>
        <dbReference type="SAM" id="MobiDB-lite"/>
    </source>
</evidence>
<dbReference type="Proteomes" id="UP000444721">
    <property type="component" value="Unassembled WGS sequence"/>
</dbReference>
<dbReference type="OMA" id="HERMMQI"/>
<dbReference type="VEuPathDB" id="AmoebaDB:NfTy_052400"/>
<dbReference type="VEuPathDB" id="AmoebaDB:NF0124330"/>
<evidence type="ECO:0000256" key="1">
    <source>
        <dbReference type="SAM" id="Coils"/>
    </source>
</evidence>
<feature type="compositionally biased region" description="Polar residues" evidence="2">
    <location>
        <begin position="1"/>
        <end position="16"/>
    </location>
</feature>
<sequence length="479" mass="55631">MLRSITKQFSSSTGNSLGHHHLSHKSFVPLYICTQKACYAKVGERKHKEQMTDVRKKYKQYVEQAKQQQDEKSRKEFAEHRERVLTYREHKRAIAIQNIQKHERMMQIQKEEFERARMERAQRAINLEAIEQSKRRDNLRRLVSEAEFFITPENIDRHIDNQLNPARIVVPTMFGEGKFGINDEVALEYLRVGKERQHLRRESIGEDPLYPNAKVFANHMAFLEHRLGQDTGQLLDLNDYLSGESKVPTEQPQTEMPELAEQEEEEVEQSLDDMEVNYDLDQLELDWEDEPEEDFKIPTTIPDALLKRFEKAKPELVEGVDYSKFDRLLRDMKSVLSNEPISTESQLKTLDDSATLEFMNAVSKTSDVEEPAEQPKQRARRPEEEEDILGGDGEPVPIPNLGDKTITAMENDDVDYLFDQAMKMPINPLVASVDNLVPKVKSEQEKEKLMEEMAKAHPLATAYTLQHSSKRRKRKPSNV</sequence>
<organism evidence="3 4">
    <name type="scientific">Naegleria fowleri</name>
    <name type="common">Brain eating amoeba</name>
    <dbReference type="NCBI Taxonomy" id="5763"/>
    <lineage>
        <taxon>Eukaryota</taxon>
        <taxon>Discoba</taxon>
        <taxon>Heterolobosea</taxon>
        <taxon>Tetramitia</taxon>
        <taxon>Eutetramitia</taxon>
        <taxon>Vahlkampfiidae</taxon>
        <taxon>Naegleria</taxon>
    </lineage>
</organism>
<dbReference type="GeneID" id="68112420"/>
<comment type="caution">
    <text evidence="3">The sequence shown here is derived from an EMBL/GenBank/DDBJ whole genome shotgun (WGS) entry which is preliminary data.</text>
</comment>
<dbReference type="RefSeq" id="XP_044560588.1">
    <property type="nucleotide sequence ID" value="XM_044708702.1"/>
</dbReference>
<feature type="compositionally biased region" description="Basic residues" evidence="2">
    <location>
        <begin position="468"/>
        <end position="479"/>
    </location>
</feature>
<feature type="coiled-coil region" evidence="1">
    <location>
        <begin position="48"/>
        <end position="75"/>
    </location>
</feature>
<dbReference type="OrthoDB" id="10361856at2759"/>
<feature type="region of interest" description="Disordered" evidence="2">
    <location>
        <begin position="1"/>
        <end position="20"/>
    </location>
</feature>
<gene>
    <name evidence="3" type="ORF">FDP41_005202</name>
</gene>
<keyword evidence="4" id="KW-1185">Reference proteome</keyword>
<feature type="region of interest" description="Disordered" evidence="2">
    <location>
        <begin position="362"/>
        <end position="402"/>
    </location>
</feature>
<keyword evidence="1" id="KW-0175">Coiled coil</keyword>
<feature type="compositionally biased region" description="Basic and acidic residues" evidence="2">
    <location>
        <begin position="373"/>
        <end position="383"/>
    </location>
</feature>
<name>A0A6A5BR30_NAEFO</name>
<proteinExistence type="predicted"/>